<dbReference type="Proteomes" id="UP000074561">
    <property type="component" value="Chromosome"/>
</dbReference>
<dbReference type="PATRIC" id="fig|279113.9.peg.5310"/>
<reference evidence="1 2" key="1">
    <citation type="submission" date="2015-11" db="EMBL/GenBank/DDBJ databases">
        <title>Exploring the genomic traits of fungus-feeding bacterial genus Collimonas.</title>
        <authorList>
            <person name="Song C."/>
            <person name="Schmidt R."/>
            <person name="de Jager V."/>
            <person name="Krzyzanowska D."/>
            <person name="Jongedijk E."/>
            <person name="Cankar K."/>
            <person name="Beekwilder J."/>
            <person name="van Veen A."/>
            <person name="de Boer W."/>
            <person name="van Veen J.A."/>
            <person name="Garbeva P."/>
        </authorList>
    </citation>
    <scope>NUCLEOTIDE SEQUENCE [LARGE SCALE GENOMIC DNA]</scope>
    <source>
        <strain evidence="1 2">Ter91</strain>
    </source>
</reference>
<accession>A0A127QC78</accession>
<dbReference type="EMBL" id="CP013234">
    <property type="protein sequence ID" value="AMP07640.1"/>
    <property type="molecule type" value="Genomic_DNA"/>
</dbReference>
<name>A0A127QC78_9BURK</name>
<dbReference type="KEGG" id="cpra:CPter91_5354"/>
<dbReference type="AlphaFoldDB" id="A0A127QC78"/>
<gene>
    <name evidence="1" type="ORF">CPter91_5354</name>
</gene>
<dbReference type="STRING" id="279113.CPter91_5354"/>
<sequence length="587" mass="65808">MQAEHVDTLANHYGIPKLSFSHPAQKGMLDCFPLETGAFRNIVLTGTAGDGKTSLCIDLVRELTGRSELGSNGIVRIEVATNNGPRSITLIFDVTAWRKKDKGVLCSEDVAVLAEMAASVYGESNKIFVLAVNDGQMHELFRALPADAPEEIRRLEKDLIKLHARNIQDLNERLRLINLSLVRSEEIMALCLDAILKREEWKCFDDEAENPLFSEKSSLRKNFFALSSPEFQGKLLMLARIADVTGHHLPVRGILCLLTNGLLGHPNAKDGVIRPGAEAQQLLKDGASYKAALHRTLFGENLSAGTRNKRSVYKFLSMLHIGEETTNDLDELFIFGTRDAELAEIYSDLVAPNPYDQRNCEFDEMLNRYIRGDIPNEEANQQFLKELAVERRRIFLQATNEQLEKYNLWHITIFHHAGDYLKEVVKPLSMGKSPGRLHLRKIASGLNRVWTGLLLAENASEIYFATGLDLTTSPVSDIFLAQVDLDSEPPALEIVSSATSPIPEILLRANGRSFSFKLNLPRFEFLCRVADGAMPSSFSRESSSDFMSLKQRCLRDLDLKASTRTLNLIEVRESGIIYKRPIHLTDQ</sequence>
<evidence type="ECO:0000313" key="1">
    <source>
        <dbReference type="EMBL" id="AMP07640.1"/>
    </source>
</evidence>
<proteinExistence type="predicted"/>
<protein>
    <submittedName>
        <fullName evidence="1">Uncharacterized protein</fullName>
    </submittedName>
</protein>
<organism evidence="1 2">
    <name type="scientific">Collimonas pratensis</name>
    <dbReference type="NCBI Taxonomy" id="279113"/>
    <lineage>
        <taxon>Bacteria</taxon>
        <taxon>Pseudomonadati</taxon>
        <taxon>Pseudomonadota</taxon>
        <taxon>Betaproteobacteria</taxon>
        <taxon>Burkholderiales</taxon>
        <taxon>Oxalobacteraceae</taxon>
        <taxon>Collimonas</taxon>
    </lineage>
</organism>
<evidence type="ECO:0000313" key="2">
    <source>
        <dbReference type="Proteomes" id="UP000074561"/>
    </source>
</evidence>